<dbReference type="PROSITE" id="PS51186">
    <property type="entry name" value="GNAT"/>
    <property type="match status" value="1"/>
</dbReference>
<accession>A0A1G5P3L0</accession>
<dbReference type="GO" id="GO:0016747">
    <property type="term" value="F:acyltransferase activity, transferring groups other than amino-acyl groups"/>
    <property type="evidence" value="ECO:0007669"/>
    <property type="project" value="InterPro"/>
</dbReference>
<dbReference type="Pfam" id="PF00583">
    <property type="entry name" value="Acetyltransf_1"/>
    <property type="match status" value="1"/>
</dbReference>
<dbReference type="Gene3D" id="3.40.630.30">
    <property type="match status" value="1"/>
</dbReference>
<dbReference type="SUPFAM" id="SSF55729">
    <property type="entry name" value="Acyl-CoA N-acyltransferases (Nat)"/>
    <property type="match status" value="1"/>
</dbReference>
<dbReference type="Proteomes" id="UP000199347">
    <property type="component" value="Unassembled WGS sequence"/>
</dbReference>
<evidence type="ECO:0000313" key="3">
    <source>
        <dbReference type="Proteomes" id="UP000199347"/>
    </source>
</evidence>
<dbReference type="InterPro" id="IPR016181">
    <property type="entry name" value="Acyl_CoA_acyltransferase"/>
</dbReference>
<dbReference type="EMBL" id="FMVW01000008">
    <property type="protein sequence ID" value="SCZ43759.1"/>
    <property type="molecule type" value="Genomic_DNA"/>
</dbReference>
<dbReference type="InterPro" id="IPR000182">
    <property type="entry name" value="GNAT_dom"/>
</dbReference>
<feature type="domain" description="N-acetyltransferase" evidence="1">
    <location>
        <begin position="4"/>
        <end position="139"/>
    </location>
</feature>
<name>A0A1G5P3L0_AFIMA</name>
<sequence>MSDILIRPEAPDDDPAISSLVSNAFGPGAYARAAFRVREQAPHDPDLSFIIDLDGELAASVRLTPIVIGSHEGRLLGPLVVDPPLKSRGYGKALVRHALAEARALGIRYVLLVGDPPYYGPLGFSPLPQGRVKMPGPCDPRRLLVAELEEGVAASLEGMVVGRP</sequence>
<keyword evidence="2" id="KW-0808">Transferase</keyword>
<keyword evidence="3" id="KW-1185">Reference proteome</keyword>
<dbReference type="OrthoDB" id="9815099at2"/>
<proteinExistence type="predicted"/>
<dbReference type="STRING" id="1120955.SAMN03080610_03119"/>
<reference evidence="2 3" key="1">
    <citation type="submission" date="2016-10" db="EMBL/GenBank/DDBJ databases">
        <authorList>
            <person name="de Groot N.N."/>
        </authorList>
    </citation>
    <scope>NUCLEOTIDE SEQUENCE [LARGE SCALE GENOMIC DNA]</scope>
    <source>
        <strain evidence="2 3">DSM 2698</strain>
    </source>
</reference>
<organism evidence="2 3">
    <name type="scientific">Afifella marina DSM 2698</name>
    <dbReference type="NCBI Taxonomy" id="1120955"/>
    <lineage>
        <taxon>Bacteria</taxon>
        <taxon>Pseudomonadati</taxon>
        <taxon>Pseudomonadota</taxon>
        <taxon>Alphaproteobacteria</taxon>
        <taxon>Hyphomicrobiales</taxon>
        <taxon>Afifellaceae</taxon>
        <taxon>Afifella</taxon>
    </lineage>
</organism>
<evidence type="ECO:0000259" key="1">
    <source>
        <dbReference type="PROSITE" id="PS51186"/>
    </source>
</evidence>
<dbReference type="CDD" id="cd04301">
    <property type="entry name" value="NAT_SF"/>
    <property type="match status" value="1"/>
</dbReference>
<gene>
    <name evidence="2" type="ORF">SAMN03080610_03119</name>
</gene>
<protein>
    <submittedName>
        <fullName evidence="2">Predicted N-acetyltransferase YhbS</fullName>
    </submittedName>
</protein>
<dbReference type="RefSeq" id="WP_092815296.1">
    <property type="nucleotide sequence ID" value="NZ_FMVW01000008.1"/>
</dbReference>
<dbReference type="AlphaFoldDB" id="A0A1G5P3L0"/>
<evidence type="ECO:0000313" key="2">
    <source>
        <dbReference type="EMBL" id="SCZ43759.1"/>
    </source>
</evidence>